<evidence type="ECO:0000313" key="1">
    <source>
        <dbReference type="EMBL" id="PIC13132.1"/>
    </source>
</evidence>
<accession>A0A2G5SDX2</accession>
<protein>
    <submittedName>
        <fullName evidence="1">Uncharacterized protein</fullName>
    </submittedName>
</protein>
<dbReference type="AlphaFoldDB" id="A0A2G5SDX2"/>
<evidence type="ECO:0000313" key="2">
    <source>
        <dbReference type="Proteomes" id="UP000230233"/>
    </source>
</evidence>
<organism evidence="1 2">
    <name type="scientific">Caenorhabditis nigoni</name>
    <dbReference type="NCBI Taxonomy" id="1611254"/>
    <lineage>
        <taxon>Eukaryota</taxon>
        <taxon>Metazoa</taxon>
        <taxon>Ecdysozoa</taxon>
        <taxon>Nematoda</taxon>
        <taxon>Chromadorea</taxon>
        <taxon>Rhabditida</taxon>
        <taxon>Rhabditina</taxon>
        <taxon>Rhabditomorpha</taxon>
        <taxon>Rhabditoidea</taxon>
        <taxon>Rhabditidae</taxon>
        <taxon>Peloderinae</taxon>
        <taxon>Caenorhabditis</taxon>
    </lineage>
</organism>
<name>A0A2G5SDX2_9PELO</name>
<sequence>MRCTFSGKVSPHQQLNMQNNKLLTNITYNTPPNDLPLSDWRRRKYFGVTYGTSGCLYLVSDFDGKCTVMVFNETSRTFCGRYRLSSVEGVPSTVISRSPNNFWIVTEEDRGRSRRNLRLYNIQMIGRCLIRVDNTDYQQSIRGNYQAMATDEDVLLVYHGSRPLEMDNWHPTFDQKTIKLVDLQFDSFMPAFTTGESLYAFKCNKNGVCDCTKMWEFQLSSTNDYPKKKEVPCAGVEIPTGIMKDRQSIILVHKTLMAITGNVIGGCDIWTMAIANQTWAKCTVPLDSENCFFTVFPSGVVYLCGINRNTGEWSFCTVDNMREELREDVRAYRRLDAADNSIQNVPLREKISWKVMIREAVKADPRKKATLREINCFVRKTFEMPPTFTKECVRRKIQANVVRGIANGTFRMTQGCGLKRHLRLVLTGRGSRLAWRVGGEDNFSRLFNAATVDLNDATTPNAWASRNPFLRYIHNREVIRTHWLGARTTNTD</sequence>
<reference evidence="2" key="1">
    <citation type="submission" date="2017-10" db="EMBL/GenBank/DDBJ databases">
        <title>Rapid genome shrinkage in a self-fertile nematode reveals novel sperm competition proteins.</title>
        <authorList>
            <person name="Yin D."/>
            <person name="Schwarz E.M."/>
            <person name="Thomas C.G."/>
            <person name="Felde R.L."/>
            <person name="Korf I.F."/>
            <person name="Cutter A.D."/>
            <person name="Schartner C.M."/>
            <person name="Ralston E.J."/>
            <person name="Meyer B.J."/>
            <person name="Haag E.S."/>
        </authorList>
    </citation>
    <scope>NUCLEOTIDE SEQUENCE [LARGE SCALE GENOMIC DNA]</scope>
    <source>
        <strain evidence="2">JU1422</strain>
    </source>
</reference>
<dbReference type="EMBL" id="PDUG01000015">
    <property type="protein sequence ID" value="PIC13132.1"/>
    <property type="molecule type" value="Genomic_DNA"/>
</dbReference>
<keyword evidence="2" id="KW-1185">Reference proteome</keyword>
<comment type="caution">
    <text evidence="1">The sequence shown here is derived from an EMBL/GenBank/DDBJ whole genome shotgun (WGS) entry which is preliminary data.</text>
</comment>
<gene>
    <name evidence="1" type="ORF">B9Z55_027994</name>
</gene>
<proteinExistence type="predicted"/>
<dbReference type="Proteomes" id="UP000230233">
    <property type="component" value="Unassembled WGS sequence"/>
</dbReference>